<protein>
    <submittedName>
        <fullName evidence="2">Amidase</fullName>
    </submittedName>
</protein>
<dbReference type="PANTHER" id="PTHR42678">
    <property type="entry name" value="AMIDASE"/>
    <property type="match status" value="1"/>
</dbReference>
<evidence type="ECO:0000259" key="1">
    <source>
        <dbReference type="Pfam" id="PF01425"/>
    </source>
</evidence>
<dbReference type="Gene3D" id="3.90.1300.10">
    <property type="entry name" value="Amidase signature (AS) domain"/>
    <property type="match status" value="1"/>
</dbReference>
<dbReference type="InterPro" id="IPR036928">
    <property type="entry name" value="AS_sf"/>
</dbReference>
<feature type="domain" description="Amidase" evidence="1">
    <location>
        <begin position="2"/>
        <end position="236"/>
    </location>
</feature>
<organism evidence="2 3">
    <name type="scientific">Lihuaxuella thermophila</name>
    <dbReference type="NCBI Taxonomy" id="1173111"/>
    <lineage>
        <taxon>Bacteria</taxon>
        <taxon>Bacillati</taxon>
        <taxon>Bacillota</taxon>
        <taxon>Bacilli</taxon>
        <taxon>Bacillales</taxon>
        <taxon>Thermoactinomycetaceae</taxon>
        <taxon>Lihuaxuella</taxon>
    </lineage>
</organism>
<keyword evidence="3" id="KW-1185">Reference proteome</keyword>
<dbReference type="Pfam" id="PF01425">
    <property type="entry name" value="Amidase"/>
    <property type="match status" value="1"/>
</dbReference>
<gene>
    <name evidence="2" type="ORF">SAMN05444955_11023</name>
</gene>
<sequence>MALDLAPVAIGTETCGSIISPSIANQIVGLKPTVGLLSRSGIIPLAGSYDTPGPMTKTVSDAALLMNIMAQPDENDPLTISSRPNYTDYAANLHLESLQGAKLAAPLYFRRHPTGRAILSLLQEAGARTELVDFTIPEVSFQVFLDVLLYEFRRDMNHYLKTNHPALGIDDLSDLIRFNKKDPDKRVPYGQDILIKSNLCPLSEIEYKKTAQELRQLAHRRVIAPLFEQQKFDAILGNHPLLCAYASLPAVTVPFSKWKEKGAEFDQVTFVGPPLSEAKLLQFAYAFEQKTRARNTPV</sequence>
<dbReference type="SUPFAM" id="SSF75304">
    <property type="entry name" value="Amidase signature (AS) enzymes"/>
    <property type="match status" value="1"/>
</dbReference>
<proteinExistence type="predicted"/>
<dbReference type="PANTHER" id="PTHR42678:SF34">
    <property type="entry name" value="OS04G0183300 PROTEIN"/>
    <property type="match status" value="1"/>
</dbReference>
<dbReference type="InterPro" id="IPR023631">
    <property type="entry name" value="Amidase_dom"/>
</dbReference>
<evidence type="ECO:0000313" key="3">
    <source>
        <dbReference type="Proteomes" id="UP000199695"/>
    </source>
</evidence>
<name>A0A1H8G2S1_9BACL</name>
<dbReference type="AlphaFoldDB" id="A0A1H8G2S1"/>
<accession>A0A1H8G2S1</accession>
<reference evidence="2 3" key="1">
    <citation type="submission" date="2016-10" db="EMBL/GenBank/DDBJ databases">
        <authorList>
            <person name="de Groot N.N."/>
        </authorList>
    </citation>
    <scope>NUCLEOTIDE SEQUENCE [LARGE SCALE GENOMIC DNA]</scope>
    <source>
        <strain evidence="2 3">DSM 46701</strain>
    </source>
</reference>
<dbReference type="STRING" id="1173111.SAMN05444955_11023"/>
<dbReference type="Proteomes" id="UP000199695">
    <property type="component" value="Unassembled WGS sequence"/>
</dbReference>
<evidence type="ECO:0000313" key="2">
    <source>
        <dbReference type="EMBL" id="SEN38084.1"/>
    </source>
</evidence>
<dbReference type="EMBL" id="FOCQ01000010">
    <property type="protein sequence ID" value="SEN38084.1"/>
    <property type="molecule type" value="Genomic_DNA"/>
</dbReference>